<dbReference type="EMBL" id="KV932520">
    <property type="protein sequence ID" value="PIO32502.1"/>
    <property type="molecule type" value="Genomic_DNA"/>
</dbReference>
<accession>A0A2G9RX89</accession>
<organism evidence="1 2">
    <name type="scientific">Aquarana catesbeiana</name>
    <name type="common">American bullfrog</name>
    <name type="synonym">Rana catesbeiana</name>
    <dbReference type="NCBI Taxonomy" id="8400"/>
    <lineage>
        <taxon>Eukaryota</taxon>
        <taxon>Metazoa</taxon>
        <taxon>Chordata</taxon>
        <taxon>Craniata</taxon>
        <taxon>Vertebrata</taxon>
        <taxon>Euteleostomi</taxon>
        <taxon>Amphibia</taxon>
        <taxon>Batrachia</taxon>
        <taxon>Anura</taxon>
        <taxon>Neobatrachia</taxon>
        <taxon>Ranoidea</taxon>
        <taxon>Ranidae</taxon>
        <taxon>Aquarana</taxon>
    </lineage>
</organism>
<proteinExistence type="predicted"/>
<dbReference type="Proteomes" id="UP000228934">
    <property type="component" value="Unassembled WGS sequence"/>
</dbReference>
<protein>
    <submittedName>
        <fullName evidence="1">Uncharacterized protein</fullName>
    </submittedName>
</protein>
<gene>
    <name evidence="1" type="ORF">AB205_0017990</name>
</gene>
<dbReference type="AlphaFoldDB" id="A0A2G9RX89"/>
<name>A0A2G9RX89_AQUCT</name>
<keyword evidence="2" id="KW-1185">Reference proteome</keyword>
<evidence type="ECO:0000313" key="1">
    <source>
        <dbReference type="EMBL" id="PIO32502.1"/>
    </source>
</evidence>
<reference evidence="2" key="1">
    <citation type="journal article" date="2017" name="Nat. Commun.">
        <title>The North American bullfrog draft genome provides insight into hormonal regulation of long noncoding RNA.</title>
        <authorList>
            <person name="Hammond S.A."/>
            <person name="Warren R.L."/>
            <person name="Vandervalk B.P."/>
            <person name="Kucuk E."/>
            <person name="Khan H."/>
            <person name="Gibb E.A."/>
            <person name="Pandoh P."/>
            <person name="Kirk H."/>
            <person name="Zhao Y."/>
            <person name="Jones M."/>
            <person name="Mungall A.J."/>
            <person name="Coope R."/>
            <person name="Pleasance S."/>
            <person name="Moore R.A."/>
            <person name="Holt R.A."/>
            <person name="Round J.M."/>
            <person name="Ohora S."/>
            <person name="Walle B.V."/>
            <person name="Veldhoen N."/>
            <person name="Helbing C.C."/>
            <person name="Birol I."/>
        </authorList>
    </citation>
    <scope>NUCLEOTIDE SEQUENCE [LARGE SCALE GENOMIC DNA]</scope>
</reference>
<sequence>MLPPTSGLGPLSWVLGLFSSGGDALCRPPPGFSLCSFDLTNSRYAHQPLMKRGKLAKRVGLEMYHAYLYHMYYYYIMAMF</sequence>
<evidence type="ECO:0000313" key="2">
    <source>
        <dbReference type="Proteomes" id="UP000228934"/>
    </source>
</evidence>